<dbReference type="PANTHER" id="PTHR33376:SF4">
    <property type="entry name" value="SIALIC ACID-BINDING PERIPLASMIC PROTEIN SIAP"/>
    <property type="match status" value="1"/>
</dbReference>
<gene>
    <name evidence="5" type="ORF">V466_23370</name>
</gene>
<dbReference type="PANTHER" id="PTHR33376">
    <property type="match status" value="1"/>
</dbReference>
<accession>A0A059KXJ8</accession>
<dbReference type="GO" id="GO:0055085">
    <property type="term" value="P:transmembrane transport"/>
    <property type="evidence" value="ECO:0007669"/>
    <property type="project" value="InterPro"/>
</dbReference>
<dbReference type="PROSITE" id="PS51318">
    <property type="entry name" value="TAT"/>
    <property type="match status" value="1"/>
</dbReference>
<evidence type="ECO:0000256" key="3">
    <source>
        <dbReference type="ARBA" id="ARBA00022448"/>
    </source>
</evidence>
<dbReference type="eggNOG" id="COG1638">
    <property type="taxonomic scope" value="Bacteria"/>
</dbReference>
<dbReference type="InterPro" id="IPR004682">
    <property type="entry name" value="TRAP_DctP"/>
</dbReference>
<evidence type="ECO:0000256" key="1">
    <source>
        <dbReference type="ARBA" id="ARBA00004196"/>
    </source>
</evidence>
<dbReference type="Pfam" id="PF03480">
    <property type="entry name" value="DctP"/>
    <property type="match status" value="1"/>
</dbReference>
<organism evidence="5 6">
    <name type="scientific">Pseudomonas mandelii PD30</name>
    <dbReference type="NCBI Taxonomy" id="1419583"/>
    <lineage>
        <taxon>Bacteria</taxon>
        <taxon>Pseudomonadati</taxon>
        <taxon>Pseudomonadota</taxon>
        <taxon>Gammaproteobacteria</taxon>
        <taxon>Pseudomonadales</taxon>
        <taxon>Pseudomonadaceae</taxon>
        <taxon>Pseudomonas</taxon>
    </lineage>
</organism>
<dbReference type="InterPro" id="IPR006311">
    <property type="entry name" value="TAT_signal"/>
</dbReference>
<dbReference type="PIRSF" id="PIRSF006470">
    <property type="entry name" value="DctB"/>
    <property type="match status" value="1"/>
</dbReference>
<keyword evidence="3" id="KW-0813">Transport</keyword>
<proteinExistence type="inferred from homology"/>
<dbReference type="Proteomes" id="UP000026739">
    <property type="component" value="Unassembled WGS sequence"/>
</dbReference>
<sequence length="358" mass="39129">MNNYKNNKVNIMSRILTESVSRRSFLVSAGVTVGGAFAANLLPSSVFAATKPIVLRYTSSLPDTHPLNIQMKAASLAIKAETNGAVDLQVYANGAMGGDTDMLSQVRAGAIDFIPLPGAILSTLVPAMSIESMPFAFKDYDSVWAALDGKLGEYVRAKTEKVGLIPMEKVWNNGFRQITSSTRPINTPQDLAGFKLRVLVSPLWTSMFSALGASPTGISINETYSALQTKVVDGQENPLVVVEAARFYEVQKYCSMTDHIWGGFWIVASGKTFPKLPADVQEIVSRQINAAALIQRQQVIDLNSSLEPSLTAHGITFNKVDRSLFRTDLQSKGFYSQWKEKYGPEAWSLLEQYAGQLS</sequence>
<dbReference type="GO" id="GO:0030288">
    <property type="term" value="C:outer membrane-bounded periplasmic space"/>
    <property type="evidence" value="ECO:0007669"/>
    <property type="project" value="InterPro"/>
</dbReference>
<comment type="subcellular location">
    <subcellularLocation>
        <location evidence="1">Cell envelope</location>
    </subcellularLocation>
</comment>
<dbReference type="InterPro" id="IPR018389">
    <property type="entry name" value="DctP_fam"/>
</dbReference>
<dbReference type="AlphaFoldDB" id="A0A059KXJ8"/>
<dbReference type="NCBIfam" id="NF037995">
    <property type="entry name" value="TRAP_S1"/>
    <property type="match status" value="1"/>
</dbReference>
<evidence type="ECO:0000313" key="6">
    <source>
        <dbReference type="Proteomes" id="UP000026739"/>
    </source>
</evidence>
<evidence type="ECO:0000256" key="2">
    <source>
        <dbReference type="ARBA" id="ARBA00009023"/>
    </source>
</evidence>
<dbReference type="Gene3D" id="3.40.190.170">
    <property type="entry name" value="Bacterial extracellular solute-binding protein, family 7"/>
    <property type="match status" value="1"/>
</dbReference>
<dbReference type="NCBIfam" id="TIGR00787">
    <property type="entry name" value="dctP"/>
    <property type="match status" value="1"/>
</dbReference>
<keyword evidence="4" id="KW-0732">Signal</keyword>
<reference evidence="5 6" key="1">
    <citation type="submission" date="2013-12" db="EMBL/GenBank/DDBJ databases">
        <authorList>
            <person name="Formusa P.A."/>
            <person name="Habash M."/>
            <person name="Lee H."/>
            <person name="Trevors J.T."/>
        </authorList>
    </citation>
    <scope>NUCLEOTIDE SEQUENCE [LARGE SCALE GENOMIC DNA]</scope>
    <source>
        <strain evidence="5 6">PD30</strain>
    </source>
</reference>
<comment type="caution">
    <text evidence="5">The sequence shown here is derived from an EMBL/GenBank/DDBJ whole genome shotgun (WGS) entry which is preliminary data.</text>
</comment>
<comment type="similarity">
    <text evidence="2">Belongs to the bacterial solute-binding protein 7 family.</text>
</comment>
<protein>
    <submittedName>
        <fullName evidence="5">ABC transporter substrate-binding protein</fullName>
    </submittedName>
</protein>
<dbReference type="InterPro" id="IPR038404">
    <property type="entry name" value="TRAP_DctP_sf"/>
</dbReference>
<dbReference type="EMBL" id="AZQQ01000096">
    <property type="protein sequence ID" value="KDD66787.1"/>
    <property type="molecule type" value="Genomic_DNA"/>
</dbReference>
<name>A0A059KXJ8_9PSED</name>
<evidence type="ECO:0000313" key="5">
    <source>
        <dbReference type="EMBL" id="KDD66787.1"/>
    </source>
</evidence>
<evidence type="ECO:0000256" key="4">
    <source>
        <dbReference type="ARBA" id="ARBA00022729"/>
    </source>
</evidence>
<dbReference type="CDD" id="cd13603">
    <property type="entry name" value="PBP2_TRAP_Siap_TeaA_like"/>
    <property type="match status" value="1"/>
</dbReference>